<keyword evidence="2" id="KW-1185">Reference proteome</keyword>
<protein>
    <submittedName>
        <fullName evidence="1">Uncharacterized protein</fullName>
    </submittedName>
</protein>
<proteinExistence type="predicted"/>
<comment type="caution">
    <text evidence="1">The sequence shown here is derived from an EMBL/GenBank/DDBJ whole genome shotgun (WGS) entry which is preliminary data.</text>
</comment>
<gene>
    <name evidence="1" type="ORF">PACLA_8A011924</name>
</gene>
<organism evidence="1 2">
    <name type="scientific">Paramuricea clavata</name>
    <name type="common">Red gorgonian</name>
    <name type="synonym">Violescent sea-whip</name>
    <dbReference type="NCBI Taxonomy" id="317549"/>
    <lineage>
        <taxon>Eukaryota</taxon>
        <taxon>Metazoa</taxon>
        <taxon>Cnidaria</taxon>
        <taxon>Anthozoa</taxon>
        <taxon>Octocorallia</taxon>
        <taxon>Malacalcyonacea</taxon>
        <taxon>Plexauridae</taxon>
        <taxon>Paramuricea</taxon>
    </lineage>
</organism>
<evidence type="ECO:0000313" key="2">
    <source>
        <dbReference type="Proteomes" id="UP001152795"/>
    </source>
</evidence>
<sequence>MSCLEEQITNGVIPTSDARSREKAAKAKELKGKILNVHFLLVLSGLADIYSQFGVVVNIMQLVQLLPHERLEKLTAAFTSVQLKDLDPKYLIKKFFDPKENLYTNIEMIMQAIAVCCVKQLCESVLESLVSQYEHHFNSNRNMNKDHINEEFFISVNGPNLAHCNSVVEEAMDSYWKQKDWHFYRTSLLDHLKDWDGDSKVLNRLFNEKSKFPFME</sequence>
<accession>A0A6S7JR33</accession>
<dbReference type="EMBL" id="CACRXK020019726">
    <property type="protein sequence ID" value="CAB4033997.1"/>
    <property type="molecule type" value="Genomic_DNA"/>
</dbReference>
<name>A0A6S7JR33_PARCT</name>
<dbReference type="AlphaFoldDB" id="A0A6S7JR33"/>
<reference evidence="1" key="1">
    <citation type="submission" date="2020-04" db="EMBL/GenBank/DDBJ databases">
        <authorList>
            <person name="Alioto T."/>
            <person name="Alioto T."/>
            <person name="Gomez Garrido J."/>
        </authorList>
    </citation>
    <scope>NUCLEOTIDE SEQUENCE</scope>
    <source>
        <strain evidence="1">A484AB</strain>
    </source>
</reference>
<evidence type="ECO:0000313" key="1">
    <source>
        <dbReference type="EMBL" id="CAB4033997.1"/>
    </source>
</evidence>
<dbReference type="Proteomes" id="UP001152795">
    <property type="component" value="Unassembled WGS sequence"/>
</dbReference>